<evidence type="ECO:0000259" key="13">
    <source>
        <dbReference type="Pfam" id="PF08264"/>
    </source>
</evidence>
<comment type="function">
    <text evidence="8 10">Catalyzes the attachment of isoleucine to tRNA(Ile). As IleRS can inadvertently accommodate and process structurally similar amino acids such as valine, to avoid such errors it has two additional distinct tRNA(Ile)-dependent editing activities. One activity is designated as 'pretransfer' editing and involves the hydrolysis of activated Val-AMP. The other activity is designated 'posttransfer' editing and involves deacylation of mischarged Val-tRNA(Ile).</text>
</comment>
<dbReference type="NCBIfam" id="TIGR00392">
    <property type="entry name" value="ileS"/>
    <property type="match status" value="1"/>
</dbReference>
<evidence type="ECO:0000259" key="11">
    <source>
        <dbReference type="Pfam" id="PF00133"/>
    </source>
</evidence>
<evidence type="ECO:0000259" key="12">
    <source>
        <dbReference type="Pfam" id="PF06827"/>
    </source>
</evidence>
<keyword evidence="15" id="KW-1185">Reference proteome</keyword>
<keyword evidence="6 10" id="KW-0648">Protein biosynthesis</keyword>
<protein>
    <recommendedName>
        <fullName evidence="10">Isoleucine--tRNA ligase</fullName>
        <ecNumber evidence="10">6.1.1.5</ecNumber>
    </recommendedName>
    <alternativeName>
        <fullName evidence="10">Isoleucyl-tRNA synthetase</fullName>
        <shortName evidence="10">IleRS</shortName>
    </alternativeName>
</protein>
<feature type="binding site" evidence="10">
    <location>
        <position position="611"/>
    </location>
    <ligand>
        <name>ATP</name>
        <dbReference type="ChEBI" id="CHEBI:30616"/>
    </ligand>
</feature>
<dbReference type="GO" id="GO:0008270">
    <property type="term" value="F:zinc ion binding"/>
    <property type="evidence" value="ECO:0007669"/>
    <property type="project" value="UniProtKB-UniRule"/>
</dbReference>
<dbReference type="PATRIC" id="fig|1609969.3.peg.1148"/>
<comment type="catalytic activity">
    <reaction evidence="9 10">
        <text>tRNA(Ile) + L-isoleucine + ATP = L-isoleucyl-tRNA(Ile) + AMP + diphosphate</text>
        <dbReference type="Rhea" id="RHEA:11060"/>
        <dbReference type="Rhea" id="RHEA-COMP:9666"/>
        <dbReference type="Rhea" id="RHEA-COMP:9695"/>
        <dbReference type="ChEBI" id="CHEBI:30616"/>
        <dbReference type="ChEBI" id="CHEBI:33019"/>
        <dbReference type="ChEBI" id="CHEBI:58045"/>
        <dbReference type="ChEBI" id="CHEBI:78442"/>
        <dbReference type="ChEBI" id="CHEBI:78528"/>
        <dbReference type="ChEBI" id="CHEBI:456215"/>
        <dbReference type="EC" id="6.1.1.5"/>
    </reaction>
</comment>
<dbReference type="AlphaFoldDB" id="A0A0F0CUI7"/>
<evidence type="ECO:0000256" key="7">
    <source>
        <dbReference type="ARBA" id="ARBA00023146"/>
    </source>
</evidence>
<dbReference type="CDD" id="cd00818">
    <property type="entry name" value="IleRS_core"/>
    <property type="match status" value="1"/>
</dbReference>
<dbReference type="InterPro" id="IPR009080">
    <property type="entry name" value="tRNAsynth_Ia_anticodon-bd"/>
</dbReference>
<dbReference type="InterPro" id="IPR009008">
    <property type="entry name" value="Val/Leu/Ile-tRNA-synth_edit"/>
</dbReference>
<evidence type="ECO:0000256" key="4">
    <source>
        <dbReference type="ARBA" id="ARBA00022741"/>
    </source>
</evidence>
<evidence type="ECO:0000256" key="9">
    <source>
        <dbReference type="ARBA" id="ARBA00048359"/>
    </source>
</evidence>
<dbReference type="Gene3D" id="3.40.50.620">
    <property type="entry name" value="HUPs"/>
    <property type="match status" value="2"/>
</dbReference>
<feature type="domain" description="Aminoacyl-tRNA synthetase class Ia" evidence="11">
    <location>
        <begin position="34"/>
        <end position="647"/>
    </location>
</feature>
<organism evidence="14 15">
    <name type="scientific">Candidatus Omnitrophus magneticus</name>
    <dbReference type="NCBI Taxonomy" id="1609969"/>
    <lineage>
        <taxon>Bacteria</taxon>
        <taxon>Pseudomonadati</taxon>
        <taxon>Candidatus Omnitrophota</taxon>
        <taxon>Candidatus Omnitrophus</taxon>
    </lineage>
</organism>
<feature type="short sequence motif" description="'KMSKS' region" evidence="10">
    <location>
        <begin position="608"/>
        <end position="612"/>
    </location>
</feature>
<dbReference type="Pfam" id="PF06827">
    <property type="entry name" value="zf-FPG_IleRS"/>
    <property type="match status" value="1"/>
</dbReference>
<comment type="cofactor">
    <cofactor evidence="10">
        <name>Zn(2+)</name>
        <dbReference type="ChEBI" id="CHEBI:29105"/>
    </cofactor>
    <text evidence="10">Binds 1 zinc ion per subunit.</text>
</comment>
<dbReference type="GO" id="GO:0006428">
    <property type="term" value="P:isoleucyl-tRNA aminoacylation"/>
    <property type="evidence" value="ECO:0007669"/>
    <property type="project" value="UniProtKB-UniRule"/>
</dbReference>
<dbReference type="Proteomes" id="UP000033428">
    <property type="component" value="Unassembled WGS sequence"/>
</dbReference>
<dbReference type="PANTHER" id="PTHR42765:SF1">
    <property type="entry name" value="ISOLEUCINE--TRNA LIGASE, MITOCHONDRIAL"/>
    <property type="match status" value="1"/>
</dbReference>
<feature type="domain" description="Methionyl/Valyl/Leucyl/Isoleucyl-tRNA synthetase anticodon-binding" evidence="13">
    <location>
        <begin position="691"/>
        <end position="845"/>
    </location>
</feature>
<dbReference type="InterPro" id="IPR014729">
    <property type="entry name" value="Rossmann-like_a/b/a_fold"/>
</dbReference>
<evidence type="ECO:0000313" key="15">
    <source>
        <dbReference type="Proteomes" id="UP000033428"/>
    </source>
</evidence>
<reference evidence="14 15" key="1">
    <citation type="submission" date="2015-02" db="EMBL/GenBank/DDBJ databases">
        <title>Single-cell genomics of uncultivated deep-branching MTB reveals a conserved set of magnetosome genes.</title>
        <authorList>
            <person name="Kolinko S."/>
            <person name="Richter M."/>
            <person name="Glockner F.O."/>
            <person name="Brachmann A."/>
            <person name="Schuler D."/>
        </authorList>
    </citation>
    <scope>NUCLEOTIDE SEQUENCE [LARGE SCALE GENOMIC DNA]</scope>
    <source>
        <strain evidence="14">SKK-01</strain>
    </source>
</reference>
<dbReference type="HAMAP" id="MF_02002">
    <property type="entry name" value="Ile_tRNA_synth_type1"/>
    <property type="match status" value="1"/>
</dbReference>
<comment type="subcellular location">
    <subcellularLocation>
        <location evidence="10">Cytoplasm</location>
    </subcellularLocation>
</comment>
<keyword evidence="10" id="KW-0479">Metal-binding</keyword>
<dbReference type="InterPro" id="IPR001412">
    <property type="entry name" value="aa-tRNA-synth_I_CS"/>
</dbReference>
<dbReference type="PANTHER" id="PTHR42765">
    <property type="entry name" value="SOLEUCYL-TRNA SYNTHETASE"/>
    <property type="match status" value="1"/>
</dbReference>
<dbReference type="GO" id="GO:0002161">
    <property type="term" value="F:aminoacyl-tRNA deacylase activity"/>
    <property type="evidence" value="ECO:0007669"/>
    <property type="project" value="InterPro"/>
</dbReference>
<comment type="subunit">
    <text evidence="10">Monomer.</text>
</comment>
<keyword evidence="10" id="KW-0862">Zinc</keyword>
<dbReference type="PRINTS" id="PR00984">
    <property type="entry name" value="TRNASYNTHILE"/>
</dbReference>
<keyword evidence="2 10" id="KW-0963">Cytoplasm</keyword>
<accession>A0A0F0CUI7</accession>
<gene>
    <name evidence="10" type="primary">ileS</name>
    <name evidence="14" type="ORF">OMAG_001069</name>
</gene>
<dbReference type="Pfam" id="PF08264">
    <property type="entry name" value="Anticodon_1"/>
    <property type="match status" value="1"/>
</dbReference>
<comment type="similarity">
    <text evidence="1 10">Belongs to the class-I aminoacyl-tRNA synthetase family. IleS type 1 subfamily.</text>
</comment>
<feature type="binding site" evidence="10">
    <location>
        <position position="909"/>
    </location>
    <ligand>
        <name>Zn(2+)</name>
        <dbReference type="ChEBI" id="CHEBI:29105"/>
    </ligand>
</feature>
<dbReference type="Gene3D" id="1.10.730.20">
    <property type="match status" value="1"/>
</dbReference>
<dbReference type="InterPro" id="IPR033708">
    <property type="entry name" value="Anticodon_Ile_BEm"/>
</dbReference>
<keyword evidence="3 10" id="KW-0436">Ligase</keyword>
<evidence type="ECO:0000256" key="2">
    <source>
        <dbReference type="ARBA" id="ARBA00022490"/>
    </source>
</evidence>
<dbReference type="InterPro" id="IPR050081">
    <property type="entry name" value="Ile-tRNA_ligase"/>
</dbReference>
<dbReference type="EC" id="6.1.1.5" evidence="10"/>
<dbReference type="SUPFAM" id="SSF50677">
    <property type="entry name" value="ValRS/IleRS/LeuRS editing domain"/>
    <property type="match status" value="1"/>
</dbReference>
<name>A0A0F0CUI7_9BACT</name>
<comment type="caution">
    <text evidence="14">The sequence shown here is derived from an EMBL/GenBank/DDBJ whole genome shotgun (WGS) entry which is preliminary data.</text>
</comment>
<dbReference type="GO" id="GO:0005524">
    <property type="term" value="F:ATP binding"/>
    <property type="evidence" value="ECO:0007669"/>
    <property type="project" value="UniProtKB-UniRule"/>
</dbReference>
<dbReference type="Pfam" id="PF00133">
    <property type="entry name" value="tRNA-synt_1"/>
    <property type="match status" value="1"/>
</dbReference>
<dbReference type="CDD" id="cd07960">
    <property type="entry name" value="Anticodon_Ia_Ile_BEm"/>
    <property type="match status" value="1"/>
</dbReference>
<evidence type="ECO:0000256" key="6">
    <source>
        <dbReference type="ARBA" id="ARBA00022917"/>
    </source>
</evidence>
<dbReference type="EMBL" id="JYNY01000222">
    <property type="protein sequence ID" value="KJJ85105.1"/>
    <property type="molecule type" value="Genomic_DNA"/>
</dbReference>
<dbReference type="SUPFAM" id="SSF47323">
    <property type="entry name" value="Anticodon-binding domain of a subclass of class I aminoacyl-tRNA synthetases"/>
    <property type="match status" value="1"/>
</dbReference>
<proteinExistence type="inferred from homology"/>
<dbReference type="InterPro" id="IPR002301">
    <property type="entry name" value="Ile-tRNA-ligase"/>
</dbReference>
<evidence type="ECO:0000256" key="8">
    <source>
        <dbReference type="ARBA" id="ARBA00025217"/>
    </source>
</evidence>
<dbReference type="Gene3D" id="1.10.10.830">
    <property type="entry name" value="Ile-tRNA synthetase CP2 domain-like"/>
    <property type="match status" value="1"/>
</dbReference>
<dbReference type="GO" id="GO:0000049">
    <property type="term" value="F:tRNA binding"/>
    <property type="evidence" value="ECO:0007669"/>
    <property type="project" value="InterPro"/>
</dbReference>
<sequence>MNKENTGINYKDTLNLPRTDFPMKAGLQQKEPELLKKWEQENTYSAILEKRKVSGKKFILHDGPPYANGHIHMGHVLNKILKDICVKYYSMKGYTADFVPGWDCHGLPVEHQLLKELKIHKSGISQVEFRKKAYNYAMKFVKIQMDEFKRLGIFASWDKPYLTLTKEYEADIIFALAELFDKGFIYKGLKPVNWCKTCETALAEAEVEYEDKKSPSIYVKFPALIKKDGRDVYFIIWTTTPWTLLANTAIALHPDLSYAFVKMDNEVWIMAKDLVHTNMEKFGIKNFEIISEQKGIELASSIKSAAHPFIDRASIIVLAEYVSKEEGTGCVHTAPGHGQDDYNTGKKYKLPILMPVDDKGKFNAEGGEFAGQDVIESNKGIIEKLKRDDRLILASEISHSYPHCWRCKEPVIFRATEQWFVNIEHNDLRSRILTAIDKDVEWIPSIGKERISSMVKNRPDWCLSRQRYWGVPIPAVQCLDCGKSYTSTELIKKAATLTREKGDSAWFLEPIETFFSEGFKCPNCGADAKKFKKEENILDVWFDSGISHRAVLETRENLASPADLYLEGSDQHRGWFQSSLITSMALNNRPPYRKVLTHGFVVDGEGKKMSKSLGNVISPNDVMKEYGADILRLWVSSSNYEGDIKLSPEILARLADGYKKIRNTFKYLLSNLYDFDPEKNYIKLEELSEIDRWMLSKLYSLLKEVTNYYDMWEFHKVYRGVYNFCVYEISAFYLDIVKDVLYILSPDSKERRSCQTVLYEILQGLVRVIAPVLSFTTEEVWKYMPGKLSLISVHMADWPRIEKIGAWENKTLDDKWENILKLRETVTKLLETKRETGAIGSSLDAMLYFYPLTPNAKFFVESNLNALPLVFRVSQVKLIEWDLEGMDEVSFCELKIKVEKAFGEKCPRCWNYSETFKSEGEHKNLCGRCFGIIQKRGSNA</sequence>
<dbReference type="GO" id="GO:0005829">
    <property type="term" value="C:cytosol"/>
    <property type="evidence" value="ECO:0007669"/>
    <property type="project" value="TreeGrafter"/>
</dbReference>
<keyword evidence="7 10" id="KW-0030">Aminoacyl-tRNA synthetase</keyword>
<dbReference type="InterPro" id="IPR023585">
    <property type="entry name" value="Ile-tRNA-ligase_type1"/>
</dbReference>
<dbReference type="SUPFAM" id="SSF52374">
    <property type="entry name" value="Nucleotidylyl transferase"/>
    <property type="match status" value="1"/>
</dbReference>
<dbReference type="InterPro" id="IPR010663">
    <property type="entry name" value="Znf_FPG/IleRS"/>
</dbReference>
<feature type="short sequence motif" description="'HIGH' region" evidence="10">
    <location>
        <begin position="65"/>
        <end position="75"/>
    </location>
</feature>
<dbReference type="PROSITE" id="PS00178">
    <property type="entry name" value="AA_TRNA_LIGASE_I"/>
    <property type="match status" value="1"/>
</dbReference>
<feature type="binding site" evidence="10">
    <location>
        <position position="906"/>
    </location>
    <ligand>
        <name>Zn(2+)</name>
        <dbReference type="ChEBI" id="CHEBI:29105"/>
    </ligand>
</feature>
<feature type="binding site" evidence="10">
    <location>
        <position position="929"/>
    </location>
    <ligand>
        <name>Zn(2+)</name>
        <dbReference type="ChEBI" id="CHEBI:29105"/>
    </ligand>
</feature>
<dbReference type="GO" id="GO:0004822">
    <property type="term" value="F:isoleucine-tRNA ligase activity"/>
    <property type="evidence" value="ECO:0007669"/>
    <property type="project" value="UniProtKB-UniRule"/>
</dbReference>
<feature type="binding site" evidence="10">
    <location>
        <position position="567"/>
    </location>
    <ligand>
        <name>L-isoleucyl-5'-AMP</name>
        <dbReference type="ChEBI" id="CHEBI:178002"/>
    </ligand>
</feature>
<keyword evidence="4 10" id="KW-0547">Nucleotide-binding</keyword>
<dbReference type="FunFam" id="1.10.730.20:FF:000001">
    <property type="entry name" value="Isoleucine--tRNA ligase"/>
    <property type="match status" value="1"/>
</dbReference>
<evidence type="ECO:0000256" key="5">
    <source>
        <dbReference type="ARBA" id="ARBA00022840"/>
    </source>
</evidence>
<evidence type="ECO:0000256" key="1">
    <source>
        <dbReference type="ARBA" id="ARBA00006887"/>
    </source>
</evidence>
<comment type="domain">
    <text evidence="10">IleRS has two distinct active sites: one for aminoacylation and one for editing. The misactivated valine is translocated from the active site to the editing site, which sterically excludes the correctly activated isoleucine. The single editing site contains two valyl binding pockets, one specific for each substrate (Val-AMP or Val-tRNA(Ile)).</text>
</comment>
<dbReference type="InterPro" id="IPR002300">
    <property type="entry name" value="aa-tRNA-synth_Ia"/>
</dbReference>
<evidence type="ECO:0000313" key="14">
    <source>
        <dbReference type="EMBL" id="KJJ85105.1"/>
    </source>
</evidence>
<evidence type="ECO:0000256" key="10">
    <source>
        <dbReference type="HAMAP-Rule" id="MF_02002"/>
    </source>
</evidence>
<dbReference type="InterPro" id="IPR013155">
    <property type="entry name" value="M/V/L/I-tRNA-synth_anticd-bd"/>
</dbReference>
<evidence type="ECO:0000256" key="3">
    <source>
        <dbReference type="ARBA" id="ARBA00022598"/>
    </source>
</evidence>
<keyword evidence="5 10" id="KW-0067">ATP-binding</keyword>
<feature type="domain" description="Zinc finger FPG/IleRS-type" evidence="12">
    <location>
        <begin position="903"/>
        <end position="929"/>
    </location>
</feature>
<feature type="binding site" evidence="10">
    <location>
        <position position="926"/>
    </location>
    <ligand>
        <name>Zn(2+)</name>
        <dbReference type="ChEBI" id="CHEBI:29105"/>
    </ligand>
</feature>